<dbReference type="EC" id="4.2.1.8" evidence="5 9"/>
<accession>A0A378ZY17</accession>
<dbReference type="PIRSF" id="PIRSF016049">
    <property type="entry name" value="Man_dehyd"/>
    <property type="match status" value="1"/>
</dbReference>
<dbReference type="SUPFAM" id="SSF51658">
    <property type="entry name" value="Xylose isomerase-like"/>
    <property type="match status" value="1"/>
</dbReference>
<dbReference type="GO" id="GO:0042840">
    <property type="term" value="P:D-glucuronate catabolic process"/>
    <property type="evidence" value="ECO:0007669"/>
    <property type="project" value="TreeGrafter"/>
</dbReference>
<dbReference type="PANTHER" id="PTHR30387:SF2">
    <property type="entry name" value="MANNONATE DEHYDRATASE"/>
    <property type="match status" value="1"/>
</dbReference>
<keyword evidence="8 9" id="KW-0456">Lyase</keyword>
<sequence>MEQTWRWFGPADPVSLADIRQAGATGIVSALHDQPNGTVWPVERILERKAMIEAAGLAWSVVESIPIHEDIKTAAPGWERYAEAWVASMVNLARCGIRTICYNFMPVIDWTRTDLAFELPDGARCLRFDADAFAAFDLFILKREGAEAEYSAQEIDQARAAHAAMSEADVAKLMANIIAGLPGAEESYSLDSFRARLATYAEVDAERLRANLAAFLKMVIPVAEKEGVVLAIHPDDPPRPLFGLPRVVSTAADMKAIAAMVDSPANGFTFCTGSYGVRPDNNLVEMFETHADRVHFLHLRATKREADPRSFHEAAHLDGDVDMVAVIKAVLLAERRRGIELPMRPDHGHQLLDDLRKTSNPGYPAIGRLRGLAELRGVERAIRAFI</sequence>
<dbReference type="Gene3D" id="3.20.20.150">
    <property type="entry name" value="Divalent-metal-dependent TIM barrel enzymes"/>
    <property type="match status" value="1"/>
</dbReference>
<dbReference type="GO" id="GO:0030145">
    <property type="term" value="F:manganese ion binding"/>
    <property type="evidence" value="ECO:0007669"/>
    <property type="project" value="TreeGrafter"/>
</dbReference>
<evidence type="ECO:0000256" key="2">
    <source>
        <dbReference type="ARBA" id="ARBA00002713"/>
    </source>
</evidence>
<protein>
    <recommendedName>
        <fullName evidence="5 9">Mannonate dehydratase</fullName>
        <ecNumber evidence="5 9">4.2.1.8</ecNumber>
    </recommendedName>
    <alternativeName>
        <fullName evidence="9">D-mannonate hydro-lyase</fullName>
    </alternativeName>
</protein>
<dbReference type="PANTHER" id="PTHR30387">
    <property type="entry name" value="MANNONATE DEHYDRATASE"/>
    <property type="match status" value="1"/>
</dbReference>
<dbReference type="NCBIfam" id="NF003027">
    <property type="entry name" value="PRK03906.1"/>
    <property type="match status" value="1"/>
</dbReference>
<evidence type="ECO:0000256" key="7">
    <source>
        <dbReference type="ARBA" id="ARBA00023211"/>
    </source>
</evidence>
<dbReference type="GO" id="GO:0008198">
    <property type="term" value="F:ferrous iron binding"/>
    <property type="evidence" value="ECO:0007669"/>
    <property type="project" value="TreeGrafter"/>
</dbReference>
<keyword evidence="6 9" id="KW-0408">Iron</keyword>
<keyword evidence="7 9" id="KW-0464">Manganese</keyword>
<dbReference type="HAMAP" id="MF_00106">
    <property type="entry name" value="UxuA"/>
    <property type="match status" value="1"/>
</dbReference>
<dbReference type="UniPathway" id="UPA00246"/>
<dbReference type="AlphaFoldDB" id="A0A378ZY17"/>
<comment type="function">
    <text evidence="2 9">Catalyzes the dehydration of D-mannonate.</text>
</comment>
<comment type="similarity">
    <text evidence="4 9">Belongs to the mannonate dehydratase family.</text>
</comment>
<dbReference type="InterPro" id="IPR004628">
    <property type="entry name" value="Man_deHydtase"/>
</dbReference>
<evidence type="ECO:0000256" key="5">
    <source>
        <dbReference type="ARBA" id="ARBA00012927"/>
    </source>
</evidence>
<dbReference type="Proteomes" id="UP000255000">
    <property type="component" value="Unassembled WGS sequence"/>
</dbReference>
<evidence type="ECO:0000256" key="4">
    <source>
        <dbReference type="ARBA" id="ARBA00007389"/>
    </source>
</evidence>
<gene>
    <name evidence="10" type="primary">uxuA_2</name>
    <name evidence="9" type="synonym">uxuA</name>
    <name evidence="10" type="ORF">NCTC13350_03076</name>
</gene>
<proteinExistence type="inferred from homology"/>
<evidence type="ECO:0000256" key="8">
    <source>
        <dbReference type="ARBA" id="ARBA00023239"/>
    </source>
</evidence>
<evidence type="ECO:0000256" key="3">
    <source>
        <dbReference type="ARBA" id="ARBA00004892"/>
    </source>
</evidence>
<evidence type="ECO:0000256" key="1">
    <source>
        <dbReference type="ARBA" id="ARBA00001794"/>
    </source>
</evidence>
<comment type="catalytic activity">
    <reaction evidence="1 9">
        <text>D-mannonate = 2-dehydro-3-deoxy-D-gluconate + H2O</text>
        <dbReference type="Rhea" id="RHEA:20097"/>
        <dbReference type="ChEBI" id="CHEBI:15377"/>
        <dbReference type="ChEBI" id="CHEBI:17767"/>
        <dbReference type="ChEBI" id="CHEBI:57990"/>
        <dbReference type="EC" id="4.2.1.8"/>
    </reaction>
</comment>
<name>A0A378ZY17_9HYPH</name>
<evidence type="ECO:0000256" key="6">
    <source>
        <dbReference type="ARBA" id="ARBA00023004"/>
    </source>
</evidence>
<evidence type="ECO:0000256" key="9">
    <source>
        <dbReference type="HAMAP-Rule" id="MF_00106"/>
    </source>
</evidence>
<dbReference type="GO" id="GO:0008927">
    <property type="term" value="F:mannonate dehydratase activity"/>
    <property type="evidence" value="ECO:0007669"/>
    <property type="project" value="UniProtKB-UniRule"/>
</dbReference>
<dbReference type="NCBIfam" id="TIGR00695">
    <property type="entry name" value="uxuA"/>
    <property type="match status" value="1"/>
</dbReference>
<evidence type="ECO:0000313" key="10">
    <source>
        <dbReference type="EMBL" id="SUB02126.1"/>
    </source>
</evidence>
<dbReference type="OrthoDB" id="9780250at2"/>
<dbReference type="EMBL" id="UGSK01000001">
    <property type="protein sequence ID" value="SUB02126.1"/>
    <property type="molecule type" value="Genomic_DNA"/>
</dbReference>
<reference evidence="10 11" key="1">
    <citation type="submission" date="2018-06" db="EMBL/GenBank/DDBJ databases">
        <authorList>
            <consortium name="Pathogen Informatics"/>
            <person name="Doyle S."/>
        </authorList>
    </citation>
    <scope>NUCLEOTIDE SEQUENCE [LARGE SCALE GENOMIC DNA]</scope>
    <source>
        <strain evidence="10 11">NCTC13350</strain>
    </source>
</reference>
<evidence type="ECO:0000313" key="11">
    <source>
        <dbReference type="Proteomes" id="UP000255000"/>
    </source>
</evidence>
<organism evidence="10 11">
    <name type="scientific">Pannonibacter phragmitetus</name>
    <dbReference type="NCBI Taxonomy" id="121719"/>
    <lineage>
        <taxon>Bacteria</taxon>
        <taxon>Pseudomonadati</taxon>
        <taxon>Pseudomonadota</taxon>
        <taxon>Alphaproteobacteria</taxon>
        <taxon>Hyphomicrobiales</taxon>
        <taxon>Stappiaceae</taxon>
        <taxon>Pannonibacter</taxon>
    </lineage>
</organism>
<dbReference type="RefSeq" id="WP_019963842.1">
    <property type="nucleotide sequence ID" value="NZ_UGSK01000001.1"/>
</dbReference>
<comment type="pathway">
    <text evidence="3 9">Carbohydrate metabolism; pentose and glucuronate interconversion.</text>
</comment>
<dbReference type="Pfam" id="PF03786">
    <property type="entry name" value="UxuA"/>
    <property type="match status" value="1"/>
</dbReference>
<dbReference type="InterPro" id="IPR036237">
    <property type="entry name" value="Xyl_isomerase-like_sf"/>
</dbReference>
<comment type="cofactor">
    <cofactor evidence="9">
        <name>Fe(2+)</name>
        <dbReference type="ChEBI" id="CHEBI:29033"/>
    </cofactor>
    <cofactor evidence="9">
        <name>Mn(2+)</name>
        <dbReference type="ChEBI" id="CHEBI:29035"/>
    </cofactor>
</comment>